<protein>
    <submittedName>
        <fullName evidence="1">Uncharacterized protein</fullName>
    </submittedName>
</protein>
<comment type="caution">
    <text evidence="1">The sequence shown here is derived from an EMBL/GenBank/DDBJ whole genome shotgun (WGS) entry which is preliminary data.</text>
</comment>
<gene>
    <name evidence="1" type="ORF">LTR37_001128</name>
</gene>
<accession>A0ACC3NX96</accession>
<organism evidence="1 2">
    <name type="scientific">Vermiconidia calcicola</name>
    <dbReference type="NCBI Taxonomy" id="1690605"/>
    <lineage>
        <taxon>Eukaryota</taxon>
        <taxon>Fungi</taxon>
        <taxon>Dikarya</taxon>
        <taxon>Ascomycota</taxon>
        <taxon>Pezizomycotina</taxon>
        <taxon>Dothideomycetes</taxon>
        <taxon>Dothideomycetidae</taxon>
        <taxon>Mycosphaerellales</taxon>
        <taxon>Extremaceae</taxon>
        <taxon>Vermiconidia</taxon>
    </lineage>
</organism>
<proteinExistence type="predicted"/>
<sequence length="251" mass="27855">MTGQARYWRADNGYQDAPEPPAPVPVCQPAMYCYPGYGPGYGYGGGYNPWMCQPYYQCQPYQQYQNYVEGPVGIAGLYTPPPPYGNLSPPPPAPQPPPAPPKEEKKDGEKKGGEKKDGEKKGKPCAPPKLPEGANYLFDKDNTMLHVFNKAAPIWTEKYHTEKLKFKMFQVSVNFTIKMLIENVLKKGGDDCKGWAATEAVERGGGIWDKGSTIEYDSDKAKGSLKNMGWSVKRGDVLPPVWVVVHKADFK</sequence>
<reference evidence="1" key="1">
    <citation type="submission" date="2023-07" db="EMBL/GenBank/DDBJ databases">
        <title>Black Yeasts Isolated from many extreme environments.</title>
        <authorList>
            <person name="Coleine C."/>
            <person name="Stajich J.E."/>
            <person name="Selbmann L."/>
        </authorList>
    </citation>
    <scope>NUCLEOTIDE SEQUENCE</scope>
    <source>
        <strain evidence="1">CCFEE 5714</strain>
    </source>
</reference>
<keyword evidence="2" id="KW-1185">Reference proteome</keyword>
<evidence type="ECO:0000313" key="1">
    <source>
        <dbReference type="EMBL" id="KAK3724504.1"/>
    </source>
</evidence>
<dbReference type="EMBL" id="JAUTXU010000005">
    <property type="protein sequence ID" value="KAK3724504.1"/>
    <property type="molecule type" value="Genomic_DNA"/>
</dbReference>
<dbReference type="Proteomes" id="UP001281147">
    <property type="component" value="Unassembled WGS sequence"/>
</dbReference>
<evidence type="ECO:0000313" key="2">
    <source>
        <dbReference type="Proteomes" id="UP001281147"/>
    </source>
</evidence>
<name>A0ACC3NX96_9PEZI</name>